<dbReference type="PANTHER" id="PTHR42775:SF1">
    <property type="entry name" value="PERMEASE RV2963-RELATED"/>
    <property type="match status" value="1"/>
</dbReference>
<feature type="transmembrane region" description="Helical" evidence="8">
    <location>
        <begin position="118"/>
        <end position="141"/>
    </location>
</feature>
<evidence type="ECO:0000256" key="7">
    <source>
        <dbReference type="SAM" id="MobiDB-lite"/>
    </source>
</evidence>
<evidence type="ECO:0000256" key="1">
    <source>
        <dbReference type="ARBA" id="ARBA00004651"/>
    </source>
</evidence>
<comment type="caution">
    <text evidence="9">The sequence shown here is derived from an EMBL/GenBank/DDBJ whole genome shotgun (WGS) entry which is preliminary data.</text>
</comment>
<keyword evidence="6 8" id="KW-0472">Membrane</keyword>
<keyword evidence="5 8" id="KW-1133">Transmembrane helix</keyword>
<dbReference type="InterPro" id="IPR005524">
    <property type="entry name" value="DUF318"/>
</dbReference>
<evidence type="ECO:0000313" key="9">
    <source>
        <dbReference type="EMBL" id="GLH74338.1"/>
    </source>
</evidence>
<accession>A0ABQ5QJ31</accession>
<evidence type="ECO:0000256" key="6">
    <source>
        <dbReference type="ARBA" id="ARBA00023136"/>
    </source>
</evidence>
<evidence type="ECO:0000256" key="8">
    <source>
        <dbReference type="SAM" id="Phobius"/>
    </source>
</evidence>
<reference evidence="9 10" key="1">
    <citation type="journal article" date="2023" name="Antonie Van Leeuwenhoek">
        <title>Mesoterricola silvestris gen. nov., sp. nov., Mesoterricola sediminis sp. nov., Geothrix oryzae sp. nov., Geothrix edaphica sp. nov., Geothrix rubra sp. nov., and Geothrix limicola sp. nov., six novel members of Acidobacteriota isolated from soils.</title>
        <authorList>
            <person name="Itoh H."/>
            <person name="Sugisawa Y."/>
            <person name="Mise K."/>
            <person name="Xu Z."/>
            <person name="Kuniyasu M."/>
            <person name="Ushijima N."/>
            <person name="Kawano K."/>
            <person name="Kobayashi E."/>
            <person name="Shiratori Y."/>
            <person name="Masuda Y."/>
            <person name="Senoo K."/>
        </authorList>
    </citation>
    <scope>NUCLEOTIDE SEQUENCE [LARGE SCALE GENOMIC DNA]</scope>
    <source>
        <strain evidence="9 10">Red804</strain>
    </source>
</reference>
<evidence type="ECO:0000256" key="3">
    <source>
        <dbReference type="ARBA" id="ARBA00022475"/>
    </source>
</evidence>
<dbReference type="Proteomes" id="UP001165069">
    <property type="component" value="Unassembled WGS sequence"/>
</dbReference>
<gene>
    <name evidence="9" type="ORF">GETHLI_28400</name>
</gene>
<comment type="similarity">
    <text evidence="2">Belongs to the UPF0718 family.</text>
</comment>
<comment type="subcellular location">
    <subcellularLocation>
        <location evidence="1">Cell membrane</location>
        <topology evidence="1">Multi-pass membrane protein</topology>
    </subcellularLocation>
</comment>
<evidence type="ECO:0000256" key="5">
    <source>
        <dbReference type="ARBA" id="ARBA00022989"/>
    </source>
</evidence>
<feature type="transmembrane region" description="Helical" evidence="8">
    <location>
        <begin position="336"/>
        <end position="357"/>
    </location>
</feature>
<proteinExistence type="inferred from homology"/>
<dbReference type="RefSeq" id="WP_285576499.1">
    <property type="nucleotide sequence ID" value="NZ_BSDE01000006.1"/>
</dbReference>
<evidence type="ECO:0000313" key="10">
    <source>
        <dbReference type="Proteomes" id="UP001165069"/>
    </source>
</evidence>
<dbReference type="PANTHER" id="PTHR42775">
    <property type="entry name" value="PERMEASE RV2963-RELATED"/>
    <property type="match status" value="1"/>
</dbReference>
<dbReference type="InterPro" id="IPR053166">
    <property type="entry name" value="UPF0718_permease"/>
</dbReference>
<feature type="transmembrane region" description="Helical" evidence="8">
    <location>
        <begin position="147"/>
        <end position="169"/>
    </location>
</feature>
<evidence type="ECO:0000256" key="4">
    <source>
        <dbReference type="ARBA" id="ARBA00022692"/>
    </source>
</evidence>
<feature type="transmembrane region" description="Helical" evidence="8">
    <location>
        <begin position="302"/>
        <end position="324"/>
    </location>
</feature>
<keyword evidence="3" id="KW-1003">Cell membrane</keyword>
<protein>
    <submittedName>
        <fullName evidence="9">Permease</fullName>
    </submittedName>
</protein>
<name>A0ABQ5QJ31_9BACT</name>
<feature type="transmembrane region" description="Helical" evidence="8">
    <location>
        <begin position="80"/>
        <end position="98"/>
    </location>
</feature>
<feature type="transmembrane region" description="Helical" evidence="8">
    <location>
        <begin position="25"/>
        <end position="46"/>
    </location>
</feature>
<organism evidence="9 10">
    <name type="scientific">Geothrix limicola</name>
    <dbReference type="NCBI Taxonomy" id="2927978"/>
    <lineage>
        <taxon>Bacteria</taxon>
        <taxon>Pseudomonadati</taxon>
        <taxon>Acidobacteriota</taxon>
        <taxon>Holophagae</taxon>
        <taxon>Holophagales</taxon>
        <taxon>Holophagaceae</taxon>
        <taxon>Geothrix</taxon>
    </lineage>
</organism>
<feature type="transmembrane region" description="Helical" evidence="8">
    <location>
        <begin position="273"/>
        <end position="296"/>
    </location>
</feature>
<feature type="region of interest" description="Disordered" evidence="7">
    <location>
        <begin position="1"/>
        <end position="20"/>
    </location>
</feature>
<feature type="transmembrane region" description="Helical" evidence="8">
    <location>
        <begin position="176"/>
        <end position="195"/>
    </location>
</feature>
<dbReference type="Pfam" id="PF03773">
    <property type="entry name" value="ArsP_1"/>
    <property type="match status" value="1"/>
</dbReference>
<evidence type="ECO:0000256" key="2">
    <source>
        <dbReference type="ARBA" id="ARBA00006386"/>
    </source>
</evidence>
<dbReference type="EMBL" id="BSDE01000006">
    <property type="protein sequence ID" value="GLH74338.1"/>
    <property type="molecule type" value="Genomic_DNA"/>
</dbReference>
<keyword evidence="10" id="KW-1185">Reference proteome</keyword>
<keyword evidence="4 8" id="KW-0812">Transmembrane</keyword>
<feature type="transmembrane region" description="Helical" evidence="8">
    <location>
        <begin position="243"/>
        <end position="261"/>
    </location>
</feature>
<sequence length="361" mass="38513">MESGTKSCACEGPVTRPAPSSGPGFWASGGWLLAALPAWFAIYLSLKPAADWLAFSVFALRPGSRLGEAVAFFAYDGPKVLLLLGLVVLGVSFVQTFISPERTRDLLAKRTGAWGNLLASLLGIATPFCSCSAVPLFIGFVRVGVPLGATFSFLVSAPMVNEVALFLLLSLFGWRIALLYTVTGVMVAFLSGWILSKLRMERHLEPWVMEIPFEASVGASAPMGFARRIEMALQATRDIVAKVWLYVLAGIAVGAFLHGYVPAELLARFMGRSAWWSVPLAVLIGVPLYANAAGIIPIVQVLLAKGAALGTALAFMMAVTGLSLPETVILRKVLKPRLLAVFLGIVAVGIVLVGYLFNLLM</sequence>